<keyword evidence="4" id="KW-0677">Repeat</keyword>
<dbReference type="FunFam" id="2.20.100.10:FF:000001">
    <property type="entry name" value="semaphorin-5A isoform X1"/>
    <property type="match status" value="2"/>
</dbReference>
<proteinExistence type="predicted"/>
<dbReference type="Pfam" id="PF18487">
    <property type="entry name" value="TSR"/>
    <property type="match status" value="1"/>
</dbReference>
<accession>A0AA97LLA9</accession>
<organism evidence="8 9">
    <name type="scientific">Eublepharis macularius</name>
    <name type="common">Leopard gecko</name>
    <name type="synonym">Cyrtodactylus macularius</name>
    <dbReference type="NCBI Taxonomy" id="481883"/>
    <lineage>
        <taxon>Eukaryota</taxon>
        <taxon>Metazoa</taxon>
        <taxon>Chordata</taxon>
        <taxon>Craniata</taxon>
        <taxon>Vertebrata</taxon>
        <taxon>Euteleostomi</taxon>
        <taxon>Lepidosauria</taxon>
        <taxon>Squamata</taxon>
        <taxon>Bifurcata</taxon>
        <taxon>Gekkota</taxon>
        <taxon>Eublepharidae</taxon>
        <taxon>Eublepharinae</taxon>
        <taxon>Eublepharis</taxon>
    </lineage>
</organism>
<feature type="signal peptide" evidence="7">
    <location>
        <begin position="1"/>
        <end position="27"/>
    </location>
</feature>
<evidence type="ECO:0000256" key="6">
    <source>
        <dbReference type="SAM" id="MobiDB-lite"/>
    </source>
</evidence>
<feature type="region of interest" description="Disordered" evidence="6">
    <location>
        <begin position="206"/>
        <end position="234"/>
    </location>
</feature>
<gene>
    <name evidence="9" type="primary">CFP</name>
</gene>
<dbReference type="RefSeq" id="XP_054859879.1">
    <property type="nucleotide sequence ID" value="XM_055003904.1"/>
</dbReference>
<keyword evidence="5" id="KW-1015">Disulfide bond</keyword>
<protein>
    <submittedName>
        <fullName evidence="9">Properdin</fullName>
    </submittedName>
</protein>
<dbReference type="InterPro" id="IPR036383">
    <property type="entry name" value="TSP1_rpt_sf"/>
</dbReference>
<dbReference type="Pfam" id="PF00090">
    <property type="entry name" value="TSP_1"/>
    <property type="match status" value="5"/>
</dbReference>
<dbReference type="PANTHER" id="PTHR22906:SF43">
    <property type="entry name" value="PROPERDIN"/>
    <property type="match status" value="1"/>
</dbReference>
<dbReference type="PANTHER" id="PTHR22906">
    <property type="entry name" value="PROPERDIN"/>
    <property type="match status" value="1"/>
</dbReference>
<keyword evidence="2" id="KW-0964">Secreted</keyword>
<dbReference type="PRINTS" id="PR01705">
    <property type="entry name" value="TSP1REPEAT"/>
</dbReference>
<keyword evidence="3 7" id="KW-0732">Signal</keyword>
<evidence type="ECO:0000256" key="2">
    <source>
        <dbReference type="ARBA" id="ARBA00022525"/>
    </source>
</evidence>
<keyword evidence="8" id="KW-1185">Reference proteome</keyword>
<dbReference type="CTD" id="5199"/>
<dbReference type="Proteomes" id="UP001190640">
    <property type="component" value="Chromosome 19"/>
</dbReference>
<evidence type="ECO:0000256" key="7">
    <source>
        <dbReference type="SAM" id="SignalP"/>
    </source>
</evidence>
<dbReference type="InterPro" id="IPR052065">
    <property type="entry name" value="Compl_asym_regulator"/>
</dbReference>
<evidence type="ECO:0000256" key="4">
    <source>
        <dbReference type="ARBA" id="ARBA00022737"/>
    </source>
</evidence>
<dbReference type="PROSITE" id="PS50092">
    <property type="entry name" value="TSP1"/>
    <property type="match status" value="6"/>
</dbReference>
<dbReference type="SUPFAM" id="SSF82895">
    <property type="entry name" value="TSP-1 type 1 repeat"/>
    <property type="match status" value="6"/>
</dbReference>
<evidence type="ECO:0000313" key="8">
    <source>
        <dbReference type="Proteomes" id="UP001190640"/>
    </source>
</evidence>
<dbReference type="KEGG" id="emc:129346563"/>
<dbReference type="SMART" id="SM00209">
    <property type="entry name" value="TSP1"/>
    <property type="match status" value="6"/>
</dbReference>
<dbReference type="InterPro" id="IPR000884">
    <property type="entry name" value="TSP1_rpt"/>
</dbReference>
<name>A0AA97LLA9_EUBMA</name>
<evidence type="ECO:0000256" key="3">
    <source>
        <dbReference type="ARBA" id="ARBA00022729"/>
    </source>
</evidence>
<comment type="subcellular location">
    <subcellularLocation>
        <location evidence="1">Secreted</location>
    </subcellularLocation>
</comment>
<dbReference type="AlphaFoldDB" id="A0AA97LLA9"/>
<evidence type="ECO:0000313" key="9">
    <source>
        <dbReference type="RefSeq" id="XP_054859879.1"/>
    </source>
</evidence>
<dbReference type="GeneID" id="129346563"/>
<dbReference type="InterPro" id="IPR054019">
    <property type="entry name" value="CFP_TSR_C"/>
</dbReference>
<evidence type="ECO:0000256" key="5">
    <source>
        <dbReference type="ARBA" id="ARBA00023157"/>
    </source>
</evidence>
<feature type="compositionally biased region" description="Low complexity" evidence="6">
    <location>
        <begin position="220"/>
        <end position="230"/>
    </location>
</feature>
<reference evidence="9" key="1">
    <citation type="submission" date="2025-08" db="UniProtKB">
        <authorList>
            <consortium name="RefSeq"/>
        </authorList>
    </citation>
    <scope>IDENTIFICATION</scope>
    <source>
        <tissue evidence="9">Blood</tissue>
    </source>
</reference>
<sequence length="457" mass="50381">MGLSWLNQLHLLAVIWGLGGLETPAEAVLCYEIFDKTSGSCGELLGDGVSQEDCCLNLQYGFRLQKDAPCEACRPAAWSDWSPWTPCSVSCEEGTQQRSRTCYGQGDCEQGPRQWELKPCGLGACCPVMGGWSAWSAWTPCSVTCLKGVQTRERTCTNPAPECGGTCQGSKSETQSCDTRQVCPTHGNWGSWGPWGACSATCTPEGSGPKPRQQRRHQCNNPTPSSNPPGNQCPGSDHEFQTCAGLPFCPQDGNWGSWKPFSDCSVTCAVGRQVEKRVCNSPAPKYGGKSCPGPDTRSLICNTQVPCPVDGHWSEWSDWSDCTRHTFQGKIECQEIPGFQRRNRRCIGRAHDGKRCPGDQLELRNCYNVKSCLMPGTWTDWSPWDLCEPACGQNPMRSRKRECKPNYPNYLMNIPGTGKVTNTSFWGKPLPVCEPLEKQRLRVLEKAPCQNVLPCTD</sequence>
<dbReference type="Pfam" id="PF22195">
    <property type="entry name" value="TSP1_CFP_C"/>
    <property type="match status" value="1"/>
</dbReference>
<dbReference type="InterPro" id="IPR049536">
    <property type="entry name" value="CFP_TSR-0"/>
</dbReference>
<evidence type="ECO:0000256" key="1">
    <source>
        <dbReference type="ARBA" id="ARBA00004613"/>
    </source>
</evidence>
<dbReference type="Gene3D" id="2.20.100.10">
    <property type="entry name" value="Thrombospondin type-1 (TSP1) repeat"/>
    <property type="match status" value="6"/>
</dbReference>
<feature type="chain" id="PRO_5041735765" evidence="7">
    <location>
        <begin position="28"/>
        <end position="457"/>
    </location>
</feature>